<organism evidence="13 14">
    <name type="scientific">Pontibacillus litoralis JSM 072002</name>
    <dbReference type="NCBI Taxonomy" id="1385512"/>
    <lineage>
        <taxon>Bacteria</taxon>
        <taxon>Bacillati</taxon>
        <taxon>Bacillota</taxon>
        <taxon>Bacilli</taxon>
        <taxon>Bacillales</taxon>
        <taxon>Bacillaceae</taxon>
        <taxon>Pontibacillus</taxon>
    </lineage>
</organism>
<evidence type="ECO:0000256" key="4">
    <source>
        <dbReference type="ARBA" id="ARBA00016891"/>
    </source>
</evidence>
<dbReference type="Proteomes" id="UP000030401">
    <property type="component" value="Unassembled WGS sequence"/>
</dbReference>
<dbReference type="CDD" id="cd04909">
    <property type="entry name" value="ACT_PDH-BS"/>
    <property type="match status" value="1"/>
</dbReference>
<evidence type="ECO:0000256" key="8">
    <source>
        <dbReference type="ARBA" id="ARBA00023027"/>
    </source>
</evidence>
<dbReference type="SUPFAM" id="SSF55021">
    <property type="entry name" value="ACT-like"/>
    <property type="match status" value="1"/>
</dbReference>
<dbReference type="PROSITE" id="PS51176">
    <property type="entry name" value="PDH_ADH"/>
    <property type="match status" value="1"/>
</dbReference>
<dbReference type="EC" id="1.3.1.12" evidence="3"/>
<keyword evidence="9" id="KW-0057">Aromatic amino acid biosynthesis</keyword>
<dbReference type="InterPro" id="IPR045865">
    <property type="entry name" value="ACT-like_dom_sf"/>
</dbReference>
<dbReference type="Pfam" id="PF02153">
    <property type="entry name" value="PDH_N"/>
    <property type="match status" value="1"/>
</dbReference>
<dbReference type="EMBL" id="AVPG01000004">
    <property type="protein sequence ID" value="KGX87958.1"/>
    <property type="molecule type" value="Genomic_DNA"/>
</dbReference>
<dbReference type="PANTHER" id="PTHR21363">
    <property type="entry name" value="PREPHENATE DEHYDROGENASE"/>
    <property type="match status" value="1"/>
</dbReference>
<dbReference type="AlphaFoldDB" id="A0A0A5G9V1"/>
<keyword evidence="7" id="KW-0560">Oxidoreductase</keyword>
<dbReference type="GO" id="GO:0070403">
    <property type="term" value="F:NAD+ binding"/>
    <property type="evidence" value="ECO:0007669"/>
    <property type="project" value="InterPro"/>
</dbReference>
<evidence type="ECO:0000256" key="1">
    <source>
        <dbReference type="ARBA" id="ARBA00005067"/>
    </source>
</evidence>
<dbReference type="FunFam" id="3.40.50.720:FF:000208">
    <property type="entry name" value="Prephenate dehydrogenase"/>
    <property type="match status" value="1"/>
</dbReference>
<keyword evidence="8" id="KW-0520">NAD</keyword>
<dbReference type="InterPro" id="IPR008927">
    <property type="entry name" value="6-PGluconate_DH-like_C_sf"/>
</dbReference>
<evidence type="ECO:0000313" key="13">
    <source>
        <dbReference type="EMBL" id="KGX87958.1"/>
    </source>
</evidence>
<reference evidence="13 14" key="1">
    <citation type="submission" date="2013-08" db="EMBL/GenBank/DDBJ databases">
        <authorList>
            <person name="Huang J."/>
            <person name="Wang G."/>
        </authorList>
    </citation>
    <scope>NUCLEOTIDE SEQUENCE [LARGE SCALE GENOMIC DNA]</scope>
    <source>
        <strain evidence="13 14">JSM 072002</strain>
    </source>
</reference>
<feature type="domain" description="Prephenate/arogenate dehydrogenase" evidence="11">
    <location>
        <begin position="1"/>
        <end position="291"/>
    </location>
</feature>
<dbReference type="eggNOG" id="COG0287">
    <property type="taxonomic scope" value="Bacteria"/>
</dbReference>
<dbReference type="PANTHER" id="PTHR21363:SF0">
    <property type="entry name" value="PREPHENATE DEHYDROGENASE [NADP(+)]"/>
    <property type="match status" value="1"/>
</dbReference>
<dbReference type="Gene3D" id="3.30.70.260">
    <property type="match status" value="1"/>
</dbReference>
<dbReference type="GO" id="GO:0008977">
    <property type="term" value="F:prephenate dehydrogenase (NAD+) activity"/>
    <property type="evidence" value="ECO:0007669"/>
    <property type="project" value="UniProtKB-EC"/>
</dbReference>
<dbReference type="Pfam" id="PF01842">
    <property type="entry name" value="ACT"/>
    <property type="match status" value="1"/>
</dbReference>
<keyword evidence="6" id="KW-0028">Amino-acid biosynthesis</keyword>
<comment type="catalytic activity">
    <reaction evidence="10">
        <text>prephenate + NAD(+) = 3-(4-hydroxyphenyl)pyruvate + CO2 + NADH</text>
        <dbReference type="Rhea" id="RHEA:13869"/>
        <dbReference type="ChEBI" id="CHEBI:16526"/>
        <dbReference type="ChEBI" id="CHEBI:29934"/>
        <dbReference type="ChEBI" id="CHEBI:36242"/>
        <dbReference type="ChEBI" id="CHEBI:57540"/>
        <dbReference type="ChEBI" id="CHEBI:57945"/>
        <dbReference type="EC" id="1.3.1.12"/>
    </reaction>
</comment>
<evidence type="ECO:0000256" key="9">
    <source>
        <dbReference type="ARBA" id="ARBA00023141"/>
    </source>
</evidence>
<dbReference type="GO" id="GO:0006571">
    <property type="term" value="P:tyrosine biosynthetic process"/>
    <property type="evidence" value="ECO:0007669"/>
    <property type="project" value="UniProtKB-UniPathway"/>
</dbReference>
<evidence type="ECO:0000256" key="3">
    <source>
        <dbReference type="ARBA" id="ARBA00012068"/>
    </source>
</evidence>
<proteinExistence type="inferred from homology"/>
<dbReference type="UniPathway" id="UPA00122">
    <property type="reaction ID" value="UER00961"/>
</dbReference>
<sequence>MNTTILVSGLGLIGGSIALNLMKHPNVHVIGYDQNQDTRNYAYHNRFIHQAVDSFNKGVQLADIVMLAMPVQGCIQAIQEMNEMQLDRAKLVTDVASVKKPILDAAAQWTNEQLRFVGGHPMAGSHKQGIIAAKAHLFENAYYLFVPGIRSTEQDVSQLQHLLRETKSHYVTVDKREHDQMTGVISHFPHLIASSLVHQAKKWQRVYPFTHELAAGGFRDITRIASSHPKMWNDILIQNKESIIPLLNDWIQEMNELKQFVEGNNHEQLHQYLKEAKVFRDDLPTKNKGAIPAFYDVFVDIKDQPGALSEVTHILAMANISIVNIRILEVREGITGALRLSFQTEADKNQCQYVLKRSGYDVMIQE</sequence>
<gene>
    <name evidence="13" type="ORF">N784_12745</name>
</gene>
<dbReference type="SUPFAM" id="SSF51735">
    <property type="entry name" value="NAD(P)-binding Rossmann-fold domains"/>
    <property type="match status" value="1"/>
</dbReference>
<dbReference type="GO" id="GO:0004665">
    <property type="term" value="F:prephenate dehydrogenase (NADP+) activity"/>
    <property type="evidence" value="ECO:0007669"/>
    <property type="project" value="InterPro"/>
</dbReference>
<evidence type="ECO:0000259" key="12">
    <source>
        <dbReference type="PROSITE" id="PS51671"/>
    </source>
</evidence>
<evidence type="ECO:0000256" key="2">
    <source>
        <dbReference type="ARBA" id="ARBA00007964"/>
    </source>
</evidence>
<evidence type="ECO:0000256" key="6">
    <source>
        <dbReference type="ARBA" id="ARBA00022605"/>
    </source>
</evidence>
<comment type="similarity">
    <text evidence="2">Belongs to the prephenate/arogenate dehydrogenase family.</text>
</comment>
<dbReference type="Pfam" id="PF20463">
    <property type="entry name" value="PDH_C"/>
    <property type="match status" value="1"/>
</dbReference>
<dbReference type="InterPro" id="IPR046826">
    <property type="entry name" value="PDH_N"/>
</dbReference>
<dbReference type="Gene3D" id="3.40.50.720">
    <property type="entry name" value="NAD(P)-binding Rossmann-like Domain"/>
    <property type="match status" value="1"/>
</dbReference>
<name>A0A0A5G9V1_9BACI</name>
<dbReference type="Gene3D" id="1.10.3660.10">
    <property type="entry name" value="6-phosphogluconate dehydrogenase C-terminal like domain"/>
    <property type="match status" value="1"/>
</dbReference>
<dbReference type="InterPro" id="IPR050812">
    <property type="entry name" value="Preph/Arog_dehydrog"/>
</dbReference>
<dbReference type="SUPFAM" id="SSF48179">
    <property type="entry name" value="6-phosphogluconate dehydrogenase C-terminal domain-like"/>
    <property type="match status" value="1"/>
</dbReference>
<feature type="domain" description="ACT" evidence="12">
    <location>
        <begin position="296"/>
        <end position="366"/>
    </location>
</feature>
<evidence type="ECO:0000259" key="11">
    <source>
        <dbReference type="PROSITE" id="PS51176"/>
    </source>
</evidence>
<dbReference type="InterPro" id="IPR002912">
    <property type="entry name" value="ACT_dom"/>
</dbReference>
<evidence type="ECO:0000256" key="10">
    <source>
        <dbReference type="ARBA" id="ARBA00049260"/>
    </source>
</evidence>
<dbReference type="NCBIfam" id="NF005107">
    <property type="entry name" value="PRK06545.1-5"/>
    <property type="match status" value="1"/>
</dbReference>
<dbReference type="InterPro" id="IPR036291">
    <property type="entry name" value="NAD(P)-bd_dom_sf"/>
</dbReference>
<evidence type="ECO:0000256" key="7">
    <source>
        <dbReference type="ARBA" id="ARBA00023002"/>
    </source>
</evidence>
<comment type="caution">
    <text evidence="13">The sequence shown here is derived from an EMBL/GenBank/DDBJ whole genome shotgun (WGS) entry which is preliminary data.</text>
</comment>
<evidence type="ECO:0000256" key="5">
    <source>
        <dbReference type="ARBA" id="ARBA00022498"/>
    </source>
</evidence>
<comment type="pathway">
    <text evidence="1">Amino-acid biosynthesis; L-tyrosine biosynthesis; (4-hydroxyphenyl)pyruvate from prephenate (NAD(+) route): step 1/1.</text>
</comment>
<dbReference type="InterPro" id="IPR046825">
    <property type="entry name" value="PDH_C"/>
</dbReference>
<evidence type="ECO:0000313" key="14">
    <source>
        <dbReference type="Proteomes" id="UP000030401"/>
    </source>
</evidence>
<dbReference type="STRING" id="1385512.N784_12745"/>
<keyword evidence="5" id="KW-0827">Tyrosine biosynthesis</keyword>
<dbReference type="FunFam" id="1.10.3660.10:FF:000003">
    <property type="entry name" value="Prephenate dehydrogenase"/>
    <property type="match status" value="1"/>
</dbReference>
<keyword evidence="14" id="KW-1185">Reference proteome</keyword>
<dbReference type="InterPro" id="IPR003099">
    <property type="entry name" value="Prephen_DH"/>
</dbReference>
<accession>A0A0A5G9V1</accession>
<protein>
    <recommendedName>
        <fullName evidence="4">Prephenate dehydrogenase</fullName>
        <ecNumber evidence="3">1.3.1.12</ecNumber>
    </recommendedName>
</protein>
<dbReference type="PROSITE" id="PS51671">
    <property type="entry name" value="ACT"/>
    <property type="match status" value="1"/>
</dbReference>